<proteinExistence type="predicted"/>
<dbReference type="AlphaFoldDB" id="A0A9P6STW6"/>
<feature type="region of interest" description="Disordered" evidence="1">
    <location>
        <begin position="83"/>
        <end position="116"/>
    </location>
</feature>
<evidence type="ECO:0000313" key="2">
    <source>
        <dbReference type="EMBL" id="KAG0002831.1"/>
    </source>
</evidence>
<reference evidence="2" key="1">
    <citation type="journal article" date="2020" name="Fungal Divers.">
        <title>Resolving the Mortierellaceae phylogeny through synthesis of multi-gene phylogenetics and phylogenomics.</title>
        <authorList>
            <person name="Vandepol N."/>
            <person name="Liber J."/>
            <person name="Desiro A."/>
            <person name="Na H."/>
            <person name="Kennedy M."/>
            <person name="Barry K."/>
            <person name="Grigoriev I.V."/>
            <person name="Miller A.N."/>
            <person name="O'Donnell K."/>
            <person name="Stajich J.E."/>
            <person name="Bonito G."/>
        </authorList>
    </citation>
    <scope>NUCLEOTIDE SEQUENCE</scope>
    <source>
        <strain evidence="2">MES-2147</strain>
    </source>
</reference>
<feature type="region of interest" description="Disordered" evidence="1">
    <location>
        <begin position="1"/>
        <end position="30"/>
    </location>
</feature>
<feature type="compositionally biased region" description="Polar residues" evidence="1">
    <location>
        <begin position="99"/>
        <end position="116"/>
    </location>
</feature>
<feature type="compositionally biased region" description="Low complexity" evidence="1">
    <location>
        <begin position="162"/>
        <end position="179"/>
    </location>
</feature>
<evidence type="ECO:0000256" key="1">
    <source>
        <dbReference type="SAM" id="MobiDB-lite"/>
    </source>
</evidence>
<feature type="compositionally biased region" description="Polar residues" evidence="1">
    <location>
        <begin position="149"/>
        <end position="161"/>
    </location>
</feature>
<dbReference type="EMBL" id="JAAAHW010000404">
    <property type="protein sequence ID" value="KAG0002831.1"/>
    <property type="molecule type" value="Genomic_DNA"/>
</dbReference>
<keyword evidence="3" id="KW-1185">Reference proteome</keyword>
<name>A0A9P6STW6_9FUNG</name>
<feature type="region of interest" description="Disordered" evidence="1">
    <location>
        <begin position="148"/>
        <end position="181"/>
    </location>
</feature>
<protein>
    <submittedName>
        <fullName evidence="2">Uncharacterized protein</fullName>
    </submittedName>
</protein>
<evidence type="ECO:0000313" key="3">
    <source>
        <dbReference type="Proteomes" id="UP000749646"/>
    </source>
</evidence>
<gene>
    <name evidence="2" type="ORF">BGZ65_002281</name>
</gene>
<dbReference type="Proteomes" id="UP000749646">
    <property type="component" value="Unassembled WGS sequence"/>
</dbReference>
<comment type="caution">
    <text evidence="2">The sequence shown here is derived from an EMBL/GenBank/DDBJ whole genome shotgun (WGS) entry which is preliminary data.</text>
</comment>
<accession>A0A9P6STW6</accession>
<organism evidence="2 3">
    <name type="scientific">Modicella reniformis</name>
    <dbReference type="NCBI Taxonomy" id="1440133"/>
    <lineage>
        <taxon>Eukaryota</taxon>
        <taxon>Fungi</taxon>
        <taxon>Fungi incertae sedis</taxon>
        <taxon>Mucoromycota</taxon>
        <taxon>Mortierellomycotina</taxon>
        <taxon>Mortierellomycetes</taxon>
        <taxon>Mortierellales</taxon>
        <taxon>Mortierellaceae</taxon>
        <taxon>Modicella</taxon>
    </lineage>
</organism>
<sequence>MAAIHSISSPQNPPQTFLDKKPPLMPRQSTSDVLSFTHIIANRLAPGQNVWDFFSPPPSDNSSESGDAVCATTTTHANYSMTGVRGATNASNGLPPLSPASSVRSTSPGHSPQSSMSMLFKVSSTSPAFSASRNNSPRHSLVLDPIQGQECTSSNNSSKTDLSLPSSSPLSPLSSNNNNTPAAVSPLAMALANATSASIITPTETETPKHHKRRSFAQSFRNSIISLSQLLSPTSSRGSFSSTNSSSTGPPHYNVLVLGSDSAPLASTLYKMSSLLPGTTKIRHYQEISGFFVAHFRSNESLSNDDKSSLTAGAITGASRTSHEALRLGRYAADEVK</sequence>
<feature type="compositionally biased region" description="Polar residues" evidence="1">
    <location>
        <begin position="1"/>
        <end position="10"/>
    </location>
</feature>
<feature type="non-terminal residue" evidence="2">
    <location>
        <position position="337"/>
    </location>
</feature>